<sequence>MLTALKAPLRDKGGRGTRGSLHSFMEIKNVISDSHEYKFHPPLPPYRPPFVAYRRPRLWVLYSIYRLSCNCAFSPRSLNFFEFTSLRQKFYLNLSLSLSLSLSLFSFSYIILNCEHSRYVQSNIYVICDGRRIFIYIE</sequence>
<keyword evidence="1" id="KW-0472">Membrane</keyword>
<dbReference type="Proteomes" id="UP001430953">
    <property type="component" value="Unassembled WGS sequence"/>
</dbReference>
<keyword evidence="3" id="KW-1185">Reference proteome</keyword>
<accession>A0AAW2GI32</accession>
<name>A0AAW2GI32_9HYME</name>
<evidence type="ECO:0000256" key="1">
    <source>
        <dbReference type="SAM" id="Phobius"/>
    </source>
</evidence>
<gene>
    <name evidence="2" type="ORF">PUN28_003161</name>
</gene>
<dbReference type="EMBL" id="JADYXP020000003">
    <property type="protein sequence ID" value="KAL0127678.1"/>
    <property type="molecule type" value="Genomic_DNA"/>
</dbReference>
<comment type="caution">
    <text evidence="2">The sequence shown here is derived from an EMBL/GenBank/DDBJ whole genome shotgun (WGS) entry which is preliminary data.</text>
</comment>
<keyword evidence="1" id="KW-1133">Transmembrane helix</keyword>
<proteinExistence type="predicted"/>
<reference evidence="2 3" key="1">
    <citation type="submission" date="2023-03" db="EMBL/GenBank/DDBJ databases">
        <title>High recombination rates correlate with genetic variation in Cardiocondyla obscurior ants.</title>
        <authorList>
            <person name="Errbii M."/>
        </authorList>
    </citation>
    <scope>NUCLEOTIDE SEQUENCE [LARGE SCALE GENOMIC DNA]</scope>
    <source>
        <strain evidence="2">Alpha-2009</strain>
        <tissue evidence="2">Whole body</tissue>
    </source>
</reference>
<organism evidence="2 3">
    <name type="scientific">Cardiocondyla obscurior</name>
    <dbReference type="NCBI Taxonomy" id="286306"/>
    <lineage>
        <taxon>Eukaryota</taxon>
        <taxon>Metazoa</taxon>
        <taxon>Ecdysozoa</taxon>
        <taxon>Arthropoda</taxon>
        <taxon>Hexapoda</taxon>
        <taxon>Insecta</taxon>
        <taxon>Pterygota</taxon>
        <taxon>Neoptera</taxon>
        <taxon>Endopterygota</taxon>
        <taxon>Hymenoptera</taxon>
        <taxon>Apocrita</taxon>
        <taxon>Aculeata</taxon>
        <taxon>Formicoidea</taxon>
        <taxon>Formicidae</taxon>
        <taxon>Myrmicinae</taxon>
        <taxon>Cardiocondyla</taxon>
    </lineage>
</organism>
<evidence type="ECO:0000313" key="3">
    <source>
        <dbReference type="Proteomes" id="UP001430953"/>
    </source>
</evidence>
<dbReference type="AlphaFoldDB" id="A0AAW2GI32"/>
<evidence type="ECO:0000313" key="2">
    <source>
        <dbReference type="EMBL" id="KAL0127678.1"/>
    </source>
</evidence>
<protein>
    <submittedName>
        <fullName evidence="2">Uncharacterized protein</fullName>
    </submittedName>
</protein>
<keyword evidence="1" id="KW-0812">Transmembrane</keyword>
<feature type="transmembrane region" description="Helical" evidence="1">
    <location>
        <begin position="90"/>
        <end position="112"/>
    </location>
</feature>